<comment type="caution">
    <text evidence="1">The sequence shown here is derived from an EMBL/GenBank/DDBJ whole genome shotgun (WGS) entry which is preliminary data.</text>
</comment>
<dbReference type="AlphaFoldDB" id="X7YT98"/>
<proteinExistence type="predicted"/>
<organism evidence="1">
    <name type="scientific">Mycobacterium xenopi 4042</name>
    <dbReference type="NCBI Taxonomy" id="1299334"/>
    <lineage>
        <taxon>Bacteria</taxon>
        <taxon>Bacillati</taxon>
        <taxon>Actinomycetota</taxon>
        <taxon>Actinomycetes</taxon>
        <taxon>Mycobacteriales</taxon>
        <taxon>Mycobacteriaceae</taxon>
        <taxon>Mycobacterium</taxon>
    </lineage>
</organism>
<sequence>MGALGGGDSADVFKRQRASLVMRCLRQVTSKRTDSSPSEPDGQQQVCSSVYVHGDDGGIVAAADIT</sequence>
<reference evidence="1" key="1">
    <citation type="submission" date="2014-01" db="EMBL/GenBank/DDBJ databases">
        <authorList>
            <person name="Brown-Elliot B."/>
            <person name="Wallace R."/>
            <person name="Lenaerts A."/>
            <person name="Ordway D."/>
            <person name="DeGroote M.A."/>
            <person name="Parker T."/>
            <person name="Sizemore C."/>
            <person name="Tallon L.J."/>
            <person name="Sadzewicz L.K."/>
            <person name="Sengamalay N."/>
            <person name="Fraser C.M."/>
            <person name="Hine E."/>
            <person name="Shefchek K.A."/>
            <person name="Das S.P."/>
            <person name="Tettelin H."/>
        </authorList>
    </citation>
    <scope>NUCLEOTIDE SEQUENCE [LARGE SCALE GENOMIC DNA]</scope>
    <source>
        <strain evidence="1">4042</strain>
    </source>
</reference>
<evidence type="ECO:0000313" key="1">
    <source>
        <dbReference type="EMBL" id="EUA10452.1"/>
    </source>
</evidence>
<accession>X7YT98</accession>
<name>X7YT98_MYCXE</name>
<protein>
    <submittedName>
        <fullName evidence="1">Uncharacterized protein</fullName>
    </submittedName>
</protein>
<dbReference type="EMBL" id="JAOB01000087">
    <property type="protein sequence ID" value="EUA10452.1"/>
    <property type="molecule type" value="Genomic_DNA"/>
</dbReference>
<gene>
    <name evidence="1" type="ORF">I553_2729</name>
</gene>